<evidence type="ECO:0000313" key="1">
    <source>
        <dbReference type="EMBL" id="EDK87977.1"/>
    </source>
</evidence>
<sequence>MKKYKQVSMMRAIGDQVSVMNKLLNDALRAKGYAGPDIKMVLTDVKDPNGPYYTDTLTNTVVFDRKELANSNRDEILNALGHEFGHYSKEDDIDKSQDIANHTGELLENRTKGMVAKEATEDTLAAIRNNKNVITGEEGKQIADSIPMDRREYYEAFMFKGSITKLAVGGGGGFGFAYNKDPITGEEEYGYVGEVQGLLGIDYDVDNITDVILLNKDWGIETYQKKGKPIKDFQGITAGLEGKIAAFGVGIGGSMDIMEDGKISGDGGLSSAGFKVMFSLGYRYVHKIDNPSESVKSLIRTFTNDPEKLAGNIEAVKMLIDVIKKAEELKKK</sequence>
<organism evidence="1">
    <name type="scientific">Fusobacterium polymorphum ATCC 10953</name>
    <dbReference type="NCBI Taxonomy" id="393480"/>
    <lineage>
        <taxon>Bacteria</taxon>
        <taxon>Fusobacteriati</taxon>
        <taxon>Fusobacteriota</taxon>
        <taxon>Fusobacteriia</taxon>
        <taxon>Fusobacteriales</taxon>
        <taxon>Fusobacteriaceae</taxon>
        <taxon>Fusobacterium</taxon>
    </lineage>
</organism>
<protein>
    <submittedName>
        <fullName evidence="1">Possible hemolysin</fullName>
    </submittedName>
</protein>
<dbReference type="HOGENOM" id="CLU_065774_0_0_0"/>
<gene>
    <name evidence="1" type="ORF">FNP_0159</name>
</gene>
<dbReference type="EMBL" id="CM000440">
    <property type="protein sequence ID" value="EDK87977.1"/>
    <property type="molecule type" value="Genomic_DNA"/>
</dbReference>
<proteinExistence type="predicted"/>
<dbReference type="eggNOG" id="COG0501">
    <property type="taxonomic scope" value="Bacteria"/>
</dbReference>
<dbReference type="Proteomes" id="UP000001921">
    <property type="component" value="Chromosome"/>
</dbReference>
<reference evidence="1" key="1">
    <citation type="submission" date="2006-07" db="EMBL/GenBank/DDBJ databases">
        <authorList>
            <person name="Qin X."/>
            <person name="Weinstock G.M."/>
        </authorList>
    </citation>
    <scope>NUCLEOTIDE SEQUENCE [LARGE SCALE GENOMIC DNA]</scope>
    <source>
        <strain evidence="1">ATCC 10953</strain>
    </source>
</reference>
<dbReference type="RefSeq" id="WP_005895501.1">
    <property type="nucleotide sequence ID" value="NZ_CM000440.1"/>
</dbReference>
<reference evidence="1" key="2">
    <citation type="submission" date="2007-05" db="EMBL/GenBank/DDBJ databases">
        <title>Genome sequence of Fusobacterium nucleatum subspecies polymorphum - a genetically tractable Fusobacterium.</title>
        <authorList>
            <person name="Karpathy S.E."/>
            <person name="Xiang Q."/>
            <person name="Gioia J."/>
            <person name="Jiang H."/>
            <person name="Liu Y."/>
            <person name="Petrosino J.F."/>
            <person name="Yerrapragada S."/>
            <person name="Fox G.E."/>
            <person name="Kinder Haake S."/>
            <person name="Weinstock G.M."/>
            <person name="Highlander S.K."/>
        </authorList>
    </citation>
    <scope>NUCLEOTIDE SEQUENCE [LARGE SCALE GENOMIC DNA]</scope>
    <source>
        <strain evidence="1">ATCC 10953</strain>
    </source>
</reference>
<dbReference type="GeneID" id="71765689"/>
<dbReference type="AlphaFoldDB" id="A5TSV2"/>
<accession>A5TSV2</accession>
<name>A5TSV2_FUSNP</name>